<keyword evidence="3" id="KW-0411">Iron-sulfur</keyword>
<evidence type="ECO:0000313" key="6">
    <source>
        <dbReference type="Proteomes" id="UP000435649"/>
    </source>
</evidence>
<dbReference type="GO" id="GO:0046872">
    <property type="term" value="F:metal ion binding"/>
    <property type="evidence" value="ECO:0007669"/>
    <property type="project" value="UniProtKB-KW"/>
</dbReference>
<dbReference type="PROSITE" id="PS00198">
    <property type="entry name" value="4FE4S_FER_1"/>
    <property type="match status" value="2"/>
</dbReference>
<protein>
    <submittedName>
        <fullName evidence="5">Ketoisovalerate oxidoreductase</fullName>
    </submittedName>
</protein>
<evidence type="ECO:0000256" key="3">
    <source>
        <dbReference type="ARBA" id="ARBA00023014"/>
    </source>
</evidence>
<reference evidence="5 6" key="1">
    <citation type="submission" date="2019-08" db="EMBL/GenBank/DDBJ databases">
        <title>In-depth cultivation of the pig gut microbiome towards novel bacterial diversity and tailored functional studies.</title>
        <authorList>
            <person name="Wylensek D."/>
            <person name="Hitch T.C.A."/>
            <person name="Clavel T."/>
        </authorList>
    </citation>
    <scope>NUCLEOTIDE SEQUENCE [LARGE SCALE GENOMIC DNA]</scope>
    <source>
        <strain evidence="5 6">BBE-744-WT-12</strain>
    </source>
</reference>
<dbReference type="PANTHER" id="PTHR43122">
    <property type="entry name" value="FERREDOXIN SUBUNIT OF PYRUVATE:FLAVODOXIN OXIDOREDUCTASE-RELATED"/>
    <property type="match status" value="1"/>
</dbReference>
<feature type="domain" description="4Fe-4S ferredoxin-type" evidence="4">
    <location>
        <begin position="6"/>
        <end position="35"/>
    </location>
</feature>
<dbReference type="EMBL" id="VUNS01000001">
    <property type="protein sequence ID" value="MST95625.1"/>
    <property type="molecule type" value="Genomic_DNA"/>
</dbReference>
<dbReference type="RefSeq" id="WP_106055696.1">
    <property type="nucleotide sequence ID" value="NZ_CALXOB010000042.1"/>
</dbReference>
<evidence type="ECO:0000256" key="2">
    <source>
        <dbReference type="ARBA" id="ARBA00023004"/>
    </source>
</evidence>
<sequence length="77" mass="8318">MSKKTFEVRIAPDECKGCERCVIACPRSVLKMGVQLNRLGVPFVIRTEQECIGCGGCFLTCPEPGAITVVQIESAEA</sequence>
<dbReference type="PROSITE" id="PS51379">
    <property type="entry name" value="4FE4S_FER_2"/>
    <property type="match status" value="2"/>
</dbReference>
<dbReference type="Gene3D" id="3.30.70.20">
    <property type="match status" value="1"/>
</dbReference>
<dbReference type="SUPFAM" id="SSF54862">
    <property type="entry name" value="4Fe-4S ferredoxins"/>
    <property type="match status" value="1"/>
</dbReference>
<dbReference type="Pfam" id="PF12838">
    <property type="entry name" value="Fer4_7"/>
    <property type="match status" value="1"/>
</dbReference>
<dbReference type="InterPro" id="IPR017900">
    <property type="entry name" value="4Fe4S_Fe_S_CS"/>
</dbReference>
<evidence type="ECO:0000259" key="4">
    <source>
        <dbReference type="PROSITE" id="PS51379"/>
    </source>
</evidence>
<dbReference type="GO" id="GO:0051536">
    <property type="term" value="F:iron-sulfur cluster binding"/>
    <property type="evidence" value="ECO:0007669"/>
    <property type="project" value="UniProtKB-KW"/>
</dbReference>
<keyword evidence="1" id="KW-0479">Metal-binding</keyword>
<evidence type="ECO:0000256" key="1">
    <source>
        <dbReference type="ARBA" id="ARBA00022723"/>
    </source>
</evidence>
<dbReference type="PANTHER" id="PTHR43122:SF1">
    <property type="entry name" value="IRON-SULFUR-BINDING PROTEIN"/>
    <property type="match status" value="1"/>
</dbReference>
<comment type="caution">
    <text evidence="5">The sequence shown here is derived from an EMBL/GenBank/DDBJ whole genome shotgun (WGS) entry which is preliminary data.</text>
</comment>
<dbReference type="InterPro" id="IPR017896">
    <property type="entry name" value="4Fe4S_Fe-S-bd"/>
</dbReference>
<dbReference type="AlphaFoldDB" id="A0A844FY91"/>
<organism evidence="5 6">
    <name type="scientific">Victivallis lenta</name>
    <dbReference type="NCBI Taxonomy" id="2606640"/>
    <lineage>
        <taxon>Bacteria</taxon>
        <taxon>Pseudomonadati</taxon>
        <taxon>Lentisphaerota</taxon>
        <taxon>Lentisphaeria</taxon>
        <taxon>Victivallales</taxon>
        <taxon>Victivallaceae</taxon>
        <taxon>Victivallis</taxon>
    </lineage>
</organism>
<evidence type="ECO:0000313" key="5">
    <source>
        <dbReference type="EMBL" id="MST95625.1"/>
    </source>
</evidence>
<name>A0A844FY91_9BACT</name>
<keyword evidence="6" id="KW-1185">Reference proteome</keyword>
<proteinExistence type="predicted"/>
<dbReference type="Proteomes" id="UP000435649">
    <property type="component" value="Unassembled WGS sequence"/>
</dbReference>
<gene>
    <name evidence="5" type="ORF">FYJ85_01000</name>
</gene>
<keyword evidence="2" id="KW-0408">Iron</keyword>
<accession>A0A844FY91</accession>
<feature type="domain" description="4Fe-4S ferredoxin-type" evidence="4">
    <location>
        <begin position="41"/>
        <end position="72"/>
    </location>
</feature>